<gene>
    <name evidence="2" type="ORF">DAPK24_053730</name>
</gene>
<dbReference type="GO" id="GO:0005654">
    <property type="term" value="C:nucleoplasm"/>
    <property type="evidence" value="ECO:0007669"/>
    <property type="project" value="TreeGrafter"/>
</dbReference>
<organism evidence="2 3">
    <name type="scientific">Pichia kluyveri</name>
    <name type="common">Yeast</name>
    <dbReference type="NCBI Taxonomy" id="36015"/>
    <lineage>
        <taxon>Eukaryota</taxon>
        <taxon>Fungi</taxon>
        <taxon>Dikarya</taxon>
        <taxon>Ascomycota</taxon>
        <taxon>Saccharomycotina</taxon>
        <taxon>Pichiomycetes</taxon>
        <taxon>Pichiales</taxon>
        <taxon>Pichiaceae</taxon>
        <taxon>Pichia</taxon>
    </lineage>
</organism>
<evidence type="ECO:0000259" key="1">
    <source>
        <dbReference type="Pfam" id="PF09468"/>
    </source>
</evidence>
<evidence type="ECO:0000313" key="2">
    <source>
        <dbReference type="EMBL" id="GMM48775.1"/>
    </source>
</evidence>
<evidence type="ECO:0000313" key="3">
    <source>
        <dbReference type="Proteomes" id="UP001378960"/>
    </source>
</evidence>
<dbReference type="Gene3D" id="1.10.20.120">
    <property type="match status" value="1"/>
</dbReference>
<proteinExistence type="predicted"/>
<dbReference type="GO" id="GO:0032299">
    <property type="term" value="C:ribonuclease H2 complex"/>
    <property type="evidence" value="ECO:0007669"/>
    <property type="project" value="InterPro"/>
</dbReference>
<keyword evidence="3" id="KW-1185">Reference proteome</keyword>
<name>A0AAV5RB84_PICKL</name>
<dbReference type="EMBL" id="BTGB01000009">
    <property type="protein sequence ID" value="GMM48775.1"/>
    <property type="molecule type" value="Genomic_DNA"/>
</dbReference>
<dbReference type="Pfam" id="PF09468">
    <property type="entry name" value="RNase_H2-Ydr279"/>
    <property type="match status" value="1"/>
</dbReference>
<dbReference type="GO" id="GO:0006401">
    <property type="term" value="P:RNA catabolic process"/>
    <property type="evidence" value="ECO:0007669"/>
    <property type="project" value="TreeGrafter"/>
</dbReference>
<dbReference type="Proteomes" id="UP001378960">
    <property type="component" value="Unassembled WGS sequence"/>
</dbReference>
<protein>
    <recommendedName>
        <fullName evidence="1">Ribonuclease H2 subunit B wHTH domain-containing protein</fullName>
    </recommendedName>
</protein>
<dbReference type="PANTHER" id="PTHR13383">
    <property type="entry name" value="RIBONUCLEASE H2 SUBUNIT B"/>
    <property type="match status" value="1"/>
</dbReference>
<feature type="domain" description="Ribonuclease H2 subunit B wHTH" evidence="1">
    <location>
        <begin position="120"/>
        <end position="259"/>
    </location>
</feature>
<dbReference type="InterPro" id="IPR040456">
    <property type="entry name" value="RNase_H2_suB"/>
</dbReference>
<dbReference type="InterPro" id="IPR019024">
    <property type="entry name" value="RNase_H2_suB_wHTH"/>
</dbReference>
<dbReference type="PANTHER" id="PTHR13383:SF11">
    <property type="entry name" value="RIBONUCLEASE H2 SUBUNIT B"/>
    <property type="match status" value="1"/>
</dbReference>
<dbReference type="AlphaFoldDB" id="A0AAV5RB84"/>
<comment type="caution">
    <text evidence="2">The sequence shown here is derived from an EMBL/GenBank/DDBJ whole genome shotgun (WGS) entry which is preliminary data.</text>
</comment>
<accession>A0AAV5RB84</accession>
<reference evidence="2 3" key="1">
    <citation type="journal article" date="2023" name="Elife">
        <title>Identification of key yeast species and microbe-microbe interactions impacting larval growth of Drosophila in the wild.</title>
        <authorList>
            <person name="Mure A."/>
            <person name="Sugiura Y."/>
            <person name="Maeda R."/>
            <person name="Honda K."/>
            <person name="Sakurai N."/>
            <person name="Takahashi Y."/>
            <person name="Watada M."/>
            <person name="Katoh T."/>
            <person name="Gotoh A."/>
            <person name="Gotoh Y."/>
            <person name="Taniguchi I."/>
            <person name="Nakamura K."/>
            <person name="Hayashi T."/>
            <person name="Katayama T."/>
            <person name="Uemura T."/>
            <person name="Hattori Y."/>
        </authorList>
    </citation>
    <scope>NUCLEOTIDE SEQUENCE [LARGE SCALE GENOMIC DNA]</scope>
    <source>
        <strain evidence="2 3">PK-24</strain>
    </source>
</reference>
<sequence>MESQFIEKDCRDYRCILVPEDHLNSNGWKYSIIKGLHPISNNFEEFIVAKNDSGNEEIVELYLLDKVNWKNYNIKNLQTTPDGKPYNCMFIKNGDENIDEALIIGSNNELFIMTLFSPVYLLLGYFKNQFIKSNDNDSKRLISYEDLIDSICDIESFINILVNEYNMKFNKYLKLISEMTNIDEEEYFKPSINKSIEFLCNKVDMLGDKLMNGRDIFKSLHLRIDTMYNREIPNDIKEEIWRKQAVSIMSAFVDKWYIDQISERYNFNKLDTFTKDLKLQQQAQDTFTETLEQMHENSMNEQRTKKSKVSVKGKVKASKPVVKVKSGALDMFFKKKE</sequence>